<reference evidence="1 2" key="1">
    <citation type="journal article" date="2015" name="Genome Announc.">
        <title>Expanding the biotechnology potential of lactobacilli through comparative genomics of 213 strains and associated genera.</title>
        <authorList>
            <person name="Sun Z."/>
            <person name="Harris H.M."/>
            <person name="McCann A."/>
            <person name="Guo C."/>
            <person name="Argimon S."/>
            <person name="Zhang W."/>
            <person name="Yang X."/>
            <person name="Jeffery I.B."/>
            <person name="Cooney J.C."/>
            <person name="Kagawa T.F."/>
            <person name="Liu W."/>
            <person name="Song Y."/>
            <person name="Salvetti E."/>
            <person name="Wrobel A."/>
            <person name="Rasinkangas P."/>
            <person name="Parkhill J."/>
            <person name="Rea M.C."/>
            <person name="O'Sullivan O."/>
            <person name="Ritari J."/>
            <person name="Douillard F.P."/>
            <person name="Paul Ross R."/>
            <person name="Yang R."/>
            <person name="Briner A.E."/>
            <person name="Felis G.E."/>
            <person name="de Vos W.M."/>
            <person name="Barrangou R."/>
            <person name="Klaenhammer T.R."/>
            <person name="Caufield P.W."/>
            <person name="Cui Y."/>
            <person name="Zhang H."/>
            <person name="O'Toole P.W."/>
        </authorList>
    </citation>
    <scope>NUCLEOTIDE SEQUENCE [LARGE SCALE GENOMIC DNA]</scope>
    <source>
        <strain evidence="1 2">DSM 24301</strain>
    </source>
</reference>
<dbReference type="AlphaFoldDB" id="A0A0R2MP94"/>
<evidence type="ECO:0000313" key="2">
    <source>
        <dbReference type="Proteomes" id="UP000050969"/>
    </source>
</evidence>
<proteinExistence type="predicted"/>
<dbReference type="STRING" id="1293598.IV56_GL002246"/>
<keyword evidence="2" id="KW-1185">Reference proteome</keyword>
<protein>
    <submittedName>
        <fullName evidence="1">Uncharacterized protein</fullName>
    </submittedName>
</protein>
<name>A0A0R2MP94_9LACO</name>
<dbReference type="Proteomes" id="UP000050969">
    <property type="component" value="Unassembled WGS sequence"/>
</dbReference>
<comment type="caution">
    <text evidence="1">The sequence shown here is derived from an EMBL/GenBank/DDBJ whole genome shotgun (WGS) entry which is preliminary data.</text>
</comment>
<gene>
    <name evidence="1" type="ORF">IV56_GL002246</name>
</gene>
<organism evidence="1 2">
    <name type="scientific">Lacticaseibacillus saniviri JCM 17471 = DSM 24301</name>
    <dbReference type="NCBI Taxonomy" id="1293598"/>
    <lineage>
        <taxon>Bacteria</taxon>
        <taxon>Bacillati</taxon>
        <taxon>Bacillota</taxon>
        <taxon>Bacilli</taxon>
        <taxon>Lactobacillales</taxon>
        <taxon>Lactobacillaceae</taxon>
        <taxon>Lacticaseibacillus</taxon>
    </lineage>
</organism>
<evidence type="ECO:0000313" key="1">
    <source>
        <dbReference type="EMBL" id="KRO15480.1"/>
    </source>
</evidence>
<dbReference type="EMBL" id="JQCE01000064">
    <property type="protein sequence ID" value="KRO15480.1"/>
    <property type="molecule type" value="Genomic_DNA"/>
</dbReference>
<dbReference type="OrthoDB" id="2329066at2"/>
<accession>A0A0R2MP94</accession>
<dbReference type="RefSeq" id="WP_054776674.1">
    <property type="nucleotide sequence ID" value="NZ_BBBX01000002.1"/>
</dbReference>
<sequence>MAATVFDLLRIATTDADTYFDRIVIENREFPVSHQAFIEITEAETLSDVEDLGSVDIPNNTAHYLNIPASFFEEEDLLEYGDELTEYHNLVEELEQLLESGVLSDPVHVFKVTQDETLVINGDLFGE</sequence>
<dbReference type="PATRIC" id="fig|1293598.4.peg.2347"/>